<reference evidence="4" key="1">
    <citation type="submission" date="2016-10" db="EMBL/GenBank/DDBJ databases">
        <authorList>
            <person name="Varghese N."/>
            <person name="Submissions S."/>
        </authorList>
    </citation>
    <scope>NUCLEOTIDE SEQUENCE [LARGE SCALE GENOMIC DNA]</scope>
    <source>
        <strain evidence="4">DSM 18579</strain>
    </source>
</reference>
<comment type="similarity">
    <text evidence="1">Belongs to the protein-tyrosine phosphatase family.</text>
</comment>
<dbReference type="PANTHER" id="PTHR31126:SF1">
    <property type="entry name" value="TYROSINE SPECIFIC PROTEIN PHOSPHATASES DOMAIN-CONTAINING PROTEIN"/>
    <property type="match status" value="1"/>
</dbReference>
<dbReference type="Proteomes" id="UP000242642">
    <property type="component" value="Unassembled WGS sequence"/>
</dbReference>
<keyword evidence="4" id="KW-1185">Reference proteome</keyword>
<organism evidence="3 4">
    <name type="scientific">Thorsellia anophelis DSM 18579</name>
    <dbReference type="NCBI Taxonomy" id="1123402"/>
    <lineage>
        <taxon>Bacteria</taxon>
        <taxon>Pseudomonadati</taxon>
        <taxon>Pseudomonadota</taxon>
        <taxon>Gammaproteobacteria</taxon>
        <taxon>Enterobacterales</taxon>
        <taxon>Thorselliaceae</taxon>
        <taxon>Thorsellia</taxon>
    </lineage>
</organism>
<dbReference type="SUPFAM" id="SSF52799">
    <property type="entry name" value="(Phosphotyrosine protein) phosphatases II"/>
    <property type="match status" value="1"/>
</dbReference>
<dbReference type="OrthoDB" id="1188001at2"/>
<dbReference type="Gene3D" id="3.90.190.10">
    <property type="entry name" value="Protein tyrosine phosphatase superfamily"/>
    <property type="match status" value="1"/>
</dbReference>
<dbReference type="InterPro" id="IPR016130">
    <property type="entry name" value="Tyr_Pase_AS"/>
</dbReference>
<dbReference type="PANTHER" id="PTHR31126">
    <property type="entry name" value="TYROSINE-PROTEIN PHOSPHATASE"/>
    <property type="match status" value="1"/>
</dbReference>
<proteinExistence type="inferred from homology"/>
<dbReference type="STRING" id="1123402.SAMN02583745_01384"/>
<feature type="domain" description="Tyrosine specific protein phosphatases" evidence="2">
    <location>
        <begin position="135"/>
        <end position="173"/>
    </location>
</feature>
<evidence type="ECO:0000256" key="1">
    <source>
        <dbReference type="ARBA" id="ARBA00009580"/>
    </source>
</evidence>
<dbReference type="AlphaFoldDB" id="A0A1I0BTS3"/>
<accession>A0A1I0BTS3</accession>
<dbReference type="InterPro" id="IPR029021">
    <property type="entry name" value="Prot-tyrosine_phosphatase-like"/>
</dbReference>
<dbReference type="InterPro" id="IPR000387">
    <property type="entry name" value="Tyr_Pase_dom"/>
</dbReference>
<evidence type="ECO:0000313" key="4">
    <source>
        <dbReference type="Proteomes" id="UP000242642"/>
    </source>
</evidence>
<evidence type="ECO:0000313" key="3">
    <source>
        <dbReference type="EMBL" id="SET09816.1"/>
    </source>
</evidence>
<evidence type="ECO:0000259" key="2">
    <source>
        <dbReference type="PROSITE" id="PS50056"/>
    </source>
</evidence>
<dbReference type="EMBL" id="FOHV01000008">
    <property type="protein sequence ID" value="SET09816.1"/>
    <property type="molecule type" value="Genomic_DNA"/>
</dbReference>
<dbReference type="InterPro" id="IPR026893">
    <property type="entry name" value="Tyr/Ser_Pase_IphP-type"/>
</dbReference>
<dbReference type="PROSITE" id="PS00383">
    <property type="entry name" value="TYR_PHOSPHATASE_1"/>
    <property type="match status" value="1"/>
</dbReference>
<protein>
    <submittedName>
        <fullName evidence="3">Protein-tyrosine phosphatase</fullName>
    </submittedName>
</protein>
<sequence length="274" mass="30988">MNEKQIQALCWHPKRLIELEGGINFRDLGGYTTKDGRSVKWRKLFRSGAHNLLTQNDAKLLHSLSIETIADFRSLDEQRKAPTNLALFGKKADHLSWNYNLDMNDSTFLEKFKQGGDLTALSKEIMSSFYLKLPTDFAPRYQKVFESILANKVTLFHCSAGKDRTGVMSMLFLSLCDVEEEQIIADYEMTQHVASLKKLHSSGNNSADKNSTAMAMFAKLPADAVNALMGSPIEYIKLAMDQIKTEYGSIKNYARNVLNLTDSDIRTIQDNFLQ</sequence>
<name>A0A1I0BTS3_9GAMM</name>
<dbReference type="GO" id="GO:0004721">
    <property type="term" value="F:phosphoprotein phosphatase activity"/>
    <property type="evidence" value="ECO:0007669"/>
    <property type="project" value="InterPro"/>
</dbReference>
<gene>
    <name evidence="3" type="ORF">SAMN02583745_01384</name>
</gene>
<dbReference type="Pfam" id="PF13350">
    <property type="entry name" value="Y_phosphatase3"/>
    <property type="match status" value="1"/>
</dbReference>
<dbReference type="PROSITE" id="PS50056">
    <property type="entry name" value="TYR_PHOSPHATASE_2"/>
    <property type="match status" value="1"/>
</dbReference>
<dbReference type="RefSeq" id="WP_093318950.1">
    <property type="nucleotide sequence ID" value="NZ_FOHV01000008.1"/>
</dbReference>